<gene>
    <name evidence="2" type="ORF">CSW57_05295</name>
</gene>
<evidence type="ECO:0000313" key="2">
    <source>
        <dbReference type="EMBL" id="PHV68606.1"/>
    </source>
</evidence>
<accession>A0A2G3PS53</accession>
<dbReference type="Proteomes" id="UP000225108">
    <property type="component" value="Unassembled WGS sequence"/>
</dbReference>
<protein>
    <submittedName>
        <fullName evidence="2">Uncharacterized protein</fullName>
    </submittedName>
</protein>
<reference evidence="2 3" key="1">
    <citation type="submission" date="2017-10" db="EMBL/GenBank/DDBJ databases">
        <title>The draft genome sequence of Williamsia sp. BULT 1.1 isolated from the semi-arid grassland soils from South Africa.</title>
        <authorList>
            <person name="Kabwe M.H."/>
            <person name="Govender N."/>
            <person name="Mutseka Lunga P."/>
            <person name="Vikram S."/>
            <person name="Makhalanyane T.P."/>
        </authorList>
    </citation>
    <scope>NUCLEOTIDE SEQUENCE [LARGE SCALE GENOMIC DNA]</scope>
    <source>
        <strain evidence="2 3">BULT 1.1</strain>
    </source>
</reference>
<evidence type="ECO:0000313" key="3">
    <source>
        <dbReference type="Proteomes" id="UP000225108"/>
    </source>
</evidence>
<organism evidence="2 3">
    <name type="scientific">Williamsia marianensis</name>
    <dbReference type="NCBI Taxonomy" id="85044"/>
    <lineage>
        <taxon>Bacteria</taxon>
        <taxon>Bacillati</taxon>
        <taxon>Actinomycetota</taxon>
        <taxon>Actinomycetes</taxon>
        <taxon>Mycobacteriales</taxon>
        <taxon>Nocardiaceae</taxon>
        <taxon>Williamsia</taxon>
    </lineage>
</organism>
<feature type="compositionally biased region" description="Basic and acidic residues" evidence="1">
    <location>
        <begin position="29"/>
        <end position="50"/>
    </location>
</feature>
<name>A0A2G3PS53_WILMA</name>
<feature type="region of interest" description="Disordered" evidence="1">
    <location>
        <begin position="1"/>
        <end position="61"/>
    </location>
</feature>
<feature type="compositionally biased region" description="Basic and acidic residues" evidence="1">
    <location>
        <begin position="12"/>
        <end position="21"/>
    </location>
</feature>
<dbReference type="AlphaFoldDB" id="A0A2G3PS53"/>
<sequence length="61" mass="6909">MSDSTGRKRSKTRAELEKVFGDDLPLTSSDERPIGRSDEGHSNADMRGDEWFIENRPPHHG</sequence>
<proteinExistence type="predicted"/>
<comment type="caution">
    <text evidence="2">The sequence shown here is derived from an EMBL/GenBank/DDBJ whole genome shotgun (WGS) entry which is preliminary data.</text>
</comment>
<evidence type="ECO:0000256" key="1">
    <source>
        <dbReference type="SAM" id="MobiDB-lite"/>
    </source>
</evidence>
<dbReference type="EMBL" id="PEBD01000004">
    <property type="protein sequence ID" value="PHV68606.1"/>
    <property type="molecule type" value="Genomic_DNA"/>
</dbReference>